<organism evidence="1 2">
    <name type="scientific">Smallanthus sonchifolius</name>
    <dbReference type="NCBI Taxonomy" id="185202"/>
    <lineage>
        <taxon>Eukaryota</taxon>
        <taxon>Viridiplantae</taxon>
        <taxon>Streptophyta</taxon>
        <taxon>Embryophyta</taxon>
        <taxon>Tracheophyta</taxon>
        <taxon>Spermatophyta</taxon>
        <taxon>Magnoliopsida</taxon>
        <taxon>eudicotyledons</taxon>
        <taxon>Gunneridae</taxon>
        <taxon>Pentapetalae</taxon>
        <taxon>asterids</taxon>
        <taxon>campanulids</taxon>
        <taxon>Asterales</taxon>
        <taxon>Asteraceae</taxon>
        <taxon>Asteroideae</taxon>
        <taxon>Heliantheae alliance</taxon>
        <taxon>Millerieae</taxon>
        <taxon>Smallanthus</taxon>
    </lineage>
</organism>
<comment type="caution">
    <text evidence="1">The sequence shown here is derived from an EMBL/GenBank/DDBJ whole genome shotgun (WGS) entry which is preliminary data.</text>
</comment>
<protein>
    <submittedName>
        <fullName evidence="1">Uncharacterized protein</fullName>
    </submittedName>
</protein>
<gene>
    <name evidence="1" type="ORF">L1987_19504</name>
</gene>
<evidence type="ECO:0000313" key="1">
    <source>
        <dbReference type="EMBL" id="KAI3809901.1"/>
    </source>
</evidence>
<dbReference type="Proteomes" id="UP001056120">
    <property type="component" value="Linkage Group LG07"/>
</dbReference>
<dbReference type="EMBL" id="CM042024">
    <property type="protein sequence ID" value="KAI3809901.1"/>
    <property type="molecule type" value="Genomic_DNA"/>
</dbReference>
<proteinExistence type="predicted"/>
<name>A0ACB9IQ00_9ASTR</name>
<reference evidence="2" key="1">
    <citation type="journal article" date="2022" name="Mol. Ecol. Resour.">
        <title>The genomes of chicory, endive, great burdock and yacon provide insights into Asteraceae palaeo-polyploidization history and plant inulin production.</title>
        <authorList>
            <person name="Fan W."/>
            <person name="Wang S."/>
            <person name="Wang H."/>
            <person name="Wang A."/>
            <person name="Jiang F."/>
            <person name="Liu H."/>
            <person name="Zhao H."/>
            <person name="Xu D."/>
            <person name="Zhang Y."/>
        </authorList>
    </citation>
    <scope>NUCLEOTIDE SEQUENCE [LARGE SCALE GENOMIC DNA]</scope>
    <source>
        <strain evidence="2">cv. Yunnan</strain>
    </source>
</reference>
<keyword evidence="2" id="KW-1185">Reference proteome</keyword>
<accession>A0ACB9IQ00</accession>
<reference evidence="1 2" key="2">
    <citation type="journal article" date="2022" name="Mol. Ecol. Resour.">
        <title>The genomes of chicory, endive, great burdock and yacon provide insights into Asteraceae paleo-polyploidization history and plant inulin production.</title>
        <authorList>
            <person name="Fan W."/>
            <person name="Wang S."/>
            <person name="Wang H."/>
            <person name="Wang A."/>
            <person name="Jiang F."/>
            <person name="Liu H."/>
            <person name="Zhao H."/>
            <person name="Xu D."/>
            <person name="Zhang Y."/>
        </authorList>
    </citation>
    <scope>NUCLEOTIDE SEQUENCE [LARGE SCALE GENOMIC DNA]</scope>
    <source>
        <strain evidence="2">cv. Yunnan</strain>
        <tissue evidence="1">Leaves</tissue>
    </source>
</reference>
<sequence length="235" mass="26756">MVSNYFSSSPKGRLVSKSKYAQQFVRKQKYSAMAASSFSLSKSSSRHPPSISRRPPLQSLSVPCIIPFKLRTSGFRLRASRRPPNFTQEGENPAVDPRNWNRNRNDMTFSGDYDEDDDEDEEEEEEEDRSLDLLIRFVENVFKKISKRARKSVRSVLPINIPTKLVGFSVNGVIILAFFWILKAFLEVVCTLGSIVFVSILLVRGVWTGISYFQEGRTNDFDDDNQAWTGTQPVA</sequence>
<evidence type="ECO:0000313" key="2">
    <source>
        <dbReference type="Proteomes" id="UP001056120"/>
    </source>
</evidence>